<dbReference type="InterPro" id="IPR040521">
    <property type="entry name" value="KDZ"/>
</dbReference>
<dbReference type="Proteomes" id="UP000613580">
    <property type="component" value="Unassembled WGS sequence"/>
</dbReference>
<keyword evidence="4" id="KW-1185">Reference proteome</keyword>
<sequence length="1311" mass="147316">MFLTFEEFFLHAALDLRLGVEGSAQLLRSSNVSLYDLQFRLPYFSEEQWTALKSRLVRDATSADASMLLTDFEFALFRMAVKQLRGFHLIVPPEPFKQHFPTEVLDKILSNVTANKDLAACKMSVLAATGALGAGTIPTFSFEKAEDWFASAHCQYLLVNVRWCELLLSEQERTVSPAFCRLLCQLSGLRRVSITFVGSTSPVDTEYSLTRLVDCLALALNGASLQGLLVKNVTHTPVPLAPIARLLRMTVQLGFAGGKFGSNSTASAAAAPGIKHRSEILFKSARTYARWVASHVLSDPELHAQLNLQDLFELHIGASVNETWAMLSVASTSAPNLRILTFRIPPLDEPMRVWRRLTKLFLDELVRSDGLGGFTQCAFCVAEVGAAGCRFFRCKQCGEHICCENCIRAQHTRHPLHDISVWTGDFWTEASLYHHNVNSGGVAGLGAVYQLGHGGDICPCPGARRAMVIVDVNGVFNVDTQFCDCKNTNGTDAVEQLLRNKWYPATTVTPSTCATFNVLDLFRFIRALGDVNTQDFVRSLEGIRDPTHTNATPDRYREFGRMARQYDFLKRMKRAGRAYETDGMETTQPGGLAVLCWACPDADRNLPQGWERVKPKKRYLYRLNIAIDANFRLKNRLRPSTHDDPSLGSGLGYFVESSTYKEHLKKYVTEKDVSHCVAFQAMLQKDTRITKGLRVSGVAGCVCARHGLFPPRYANVDWILLCTLWAERLLEYGFAYDIICQWMINFFDRLEKIRRSDVDTSTLATDIDEADLNFWPSSLACWRASGGMPRASRLGVYAWDGKTDGEAMERVWATLNPGSWAMKEMGEGACQDVLEDKIDCMNFEKNIALGKTLARKLIVAISERRQQGIEFAELDKSVKRAKQEEWRTRMDQWYEDEDTDSPSIVASGEASGPSQRSIGKELRQAELDDARAGHVPFVEGNMTVTAFVQAVPKTQDPRLFEEQLLNCNVSKQNTGVAHVAAQENIILQLIYMPGVAALRQAECKVDEVKHSHSLTPPQPSQPETLRLYLPSDLSNEERCVVANALVVLRARLYAQMHLIWFRDQNSVGQRGRTRSATLMSRLGEAITRITAKYRAARASLVKLKGTEFAPEFKELQDSDINCRFESESDAAAVERLRSADGSRATRSEPNARRIAGAVSWIWRSNDAQELHDAVRVEWCKARARKQRWDEEVELVREEMKRVLRSLSWEQKQWQQRADCVREDVDGEVAAGLRAYALRQVAMRKRIAEGFYAEWGKSVAAAVRDAMREDGALYRSLIEGAFGRDAEAAPLDNEMGELERFVELERRLANVE</sequence>
<name>A0A8H6TK76_MYCCL</name>
<feature type="domain" description="CxC2-like cysteine cluster KDZ transposase-associated" evidence="2">
    <location>
        <begin position="445"/>
        <end position="546"/>
    </location>
</feature>
<dbReference type="Pfam" id="PF18758">
    <property type="entry name" value="KDZ"/>
    <property type="match status" value="1"/>
</dbReference>
<proteinExistence type="predicted"/>
<dbReference type="EMBL" id="JACAZE010000003">
    <property type="protein sequence ID" value="KAF7319065.1"/>
    <property type="molecule type" value="Genomic_DNA"/>
</dbReference>
<dbReference type="Pfam" id="PF18803">
    <property type="entry name" value="CxC2"/>
    <property type="match status" value="1"/>
</dbReference>
<organism evidence="3 4">
    <name type="scientific">Mycena chlorophos</name>
    <name type="common">Agaric fungus</name>
    <name type="synonym">Agaricus chlorophos</name>
    <dbReference type="NCBI Taxonomy" id="658473"/>
    <lineage>
        <taxon>Eukaryota</taxon>
        <taxon>Fungi</taxon>
        <taxon>Dikarya</taxon>
        <taxon>Basidiomycota</taxon>
        <taxon>Agaricomycotina</taxon>
        <taxon>Agaricomycetes</taxon>
        <taxon>Agaricomycetidae</taxon>
        <taxon>Agaricales</taxon>
        <taxon>Marasmiineae</taxon>
        <taxon>Mycenaceae</taxon>
        <taxon>Mycena</taxon>
    </lineage>
</organism>
<dbReference type="InterPro" id="IPR041457">
    <property type="entry name" value="CxC2_KDZ-assoc"/>
</dbReference>
<evidence type="ECO:0000256" key="1">
    <source>
        <dbReference type="SAM" id="MobiDB-lite"/>
    </source>
</evidence>
<evidence type="ECO:0000259" key="2">
    <source>
        <dbReference type="Pfam" id="PF18803"/>
    </source>
</evidence>
<protein>
    <submittedName>
        <fullName evidence="3">CxC2 domain-containing protein</fullName>
    </submittedName>
</protein>
<reference evidence="3" key="1">
    <citation type="submission" date="2020-05" db="EMBL/GenBank/DDBJ databases">
        <title>Mycena genomes resolve the evolution of fungal bioluminescence.</title>
        <authorList>
            <person name="Tsai I.J."/>
        </authorList>
    </citation>
    <scope>NUCLEOTIDE SEQUENCE</scope>
    <source>
        <strain evidence="3">110903Hualien_Pintung</strain>
    </source>
</reference>
<accession>A0A8H6TK76</accession>
<dbReference type="OrthoDB" id="2804062at2759"/>
<comment type="caution">
    <text evidence="3">The sequence shown here is derived from an EMBL/GenBank/DDBJ whole genome shotgun (WGS) entry which is preliminary data.</text>
</comment>
<feature type="region of interest" description="Disordered" evidence="1">
    <location>
        <begin position="892"/>
        <end position="917"/>
    </location>
</feature>
<gene>
    <name evidence="3" type="ORF">HMN09_00242700</name>
</gene>
<evidence type="ECO:0000313" key="4">
    <source>
        <dbReference type="Proteomes" id="UP000613580"/>
    </source>
</evidence>
<evidence type="ECO:0000313" key="3">
    <source>
        <dbReference type="EMBL" id="KAF7319065.1"/>
    </source>
</evidence>